<dbReference type="AlphaFoldDB" id="A0A0J9YV11"/>
<name>A0A0J9YV11_MOUSE</name>
<dbReference type="AGR" id="MGI:2442752"/>
<dbReference type="VEuPathDB" id="HostDB:ENSMUSG00000038028"/>
<dbReference type="Antibodypedia" id="22261">
    <property type="antibodies" value="382 antibodies from 37 providers"/>
</dbReference>
<reference evidence="1" key="3">
    <citation type="submission" date="2025-08" db="UniProtKB">
        <authorList>
            <consortium name="Ensembl"/>
        </authorList>
    </citation>
    <scope>IDENTIFICATION</scope>
    <source>
        <strain evidence="1">C57BL/6J</strain>
    </source>
</reference>
<evidence type="ECO:0000313" key="2">
    <source>
        <dbReference type="MGI" id="MGI:2442752"/>
    </source>
</evidence>
<evidence type="ECO:0000313" key="3">
    <source>
        <dbReference type="Proteomes" id="UP000000589"/>
    </source>
</evidence>
<keyword evidence="3" id="KW-1185">Reference proteome</keyword>
<reference evidence="1 3" key="1">
    <citation type="journal article" date="2009" name="PLoS Biol.">
        <title>Lineage-specific biology revealed by a finished genome assembly of the mouse.</title>
        <authorList>
            <consortium name="Mouse Genome Sequencing Consortium"/>
            <person name="Church D.M."/>
            <person name="Goodstadt L."/>
            <person name="Hillier L.W."/>
            <person name="Zody M.C."/>
            <person name="Goldstein S."/>
            <person name="She X."/>
            <person name="Bult C.J."/>
            <person name="Agarwala R."/>
            <person name="Cherry J.L."/>
            <person name="DiCuccio M."/>
            <person name="Hlavina W."/>
            <person name="Kapustin Y."/>
            <person name="Meric P."/>
            <person name="Maglott D."/>
            <person name="Birtle Z."/>
            <person name="Marques A.C."/>
            <person name="Graves T."/>
            <person name="Zhou S."/>
            <person name="Teague B."/>
            <person name="Potamousis K."/>
            <person name="Churas C."/>
            <person name="Place M."/>
            <person name="Herschleb J."/>
            <person name="Runnheim R."/>
            <person name="Forrest D."/>
            <person name="Amos-Landgraf J."/>
            <person name="Schwartz D.C."/>
            <person name="Cheng Z."/>
            <person name="Lindblad-Toh K."/>
            <person name="Eichler E.E."/>
            <person name="Ponting C.P."/>
        </authorList>
    </citation>
    <scope>NUCLEOTIDE SEQUENCE [LARGE SCALE GENOMIC DNA]</scope>
    <source>
        <strain evidence="1 3">C57BL/6J</strain>
    </source>
</reference>
<dbReference type="ExpressionAtlas" id="A0A0J9YV11">
    <property type="expression patterns" value="baseline and differential"/>
</dbReference>
<evidence type="ECO:0000313" key="1">
    <source>
        <dbReference type="Ensembl" id="ENSMUSP00000144435.2"/>
    </source>
</evidence>
<accession>A0A0J9YV11</accession>
<gene>
    <name evidence="1 2" type="primary">Tigar</name>
</gene>
<reference evidence="1 3" key="2">
    <citation type="journal article" date="2011" name="PLoS Biol.">
        <title>Modernizing reference genome assemblies.</title>
        <authorList>
            <person name="Church D.M."/>
            <person name="Schneider V.A."/>
            <person name="Graves T."/>
            <person name="Auger K."/>
            <person name="Cunningham F."/>
            <person name="Bouk N."/>
            <person name="Chen H.C."/>
            <person name="Agarwala R."/>
            <person name="McLaren W.M."/>
            <person name="Ritchie G.R."/>
            <person name="Albracht D."/>
            <person name="Kremitzki M."/>
            <person name="Rock S."/>
            <person name="Kotkiewicz H."/>
            <person name="Kremitzki C."/>
            <person name="Wollam A."/>
            <person name="Trani L."/>
            <person name="Fulton L."/>
            <person name="Fulton R."/>
            <person name="Matthews L."/>
            <person name="Whitehead S."/>
            <person name="Chow W."/>
            <person name="Torrance J."/>
            <person name="Dunn M."/>
            <person name="Harden G."/>
            <person name="Threadgold G."/>
            <person name="Wood J."/>
            <person name="Collins J."/>
            <person name="Heath P."/>
            <person name="Griffiths G."/>
            <person name="Pelan S."/>
            <person name="Grafham D."/>
            <person name="Eichler E.E."/>
            <person name="Weinstock G."/>
            <person name="Mardis E.R."/>
            <person name="Wilson R.K."/>
            <person name="Howe K."/>
            <person name="Flicek P."/>
            <person name="Hubbard T."/>
        </authorList>
    </citation>
    <scope>NUCLEOTIDE SEQUENCE [LARGE SCALE GENOMIC DNA]</scope>
    <source>
        <strain evidence="1 3">C57BL/6J</strain>
    </source>
</reference>
<reference evidence="1" key="4">
    <citation type="submission" date="2025-09" db="UniProtKB">
        <authorList>
            <consortium name="Ensembl"/>
        </authorList>
    </citation>
    <scope>IDENTIFICATION</scope>
    <source>
        <strain evidence="1">C57BL/6J</strain>
    </source>
</reference>
<dbReference type="Ensembl" id="ENSMUST00000200988.2">
    <property type="protein sequence ID" value="ENSMUSP00000144435.2"/>
    <property type="gene ID" value="ENSMUSG00000038028.10"/>
</dbReference>
<dbReference type="MGI" id="MGI:2442752">
    <property type="gene designation" value="Tigar"/>
</dbReference>
<organism evidence="1 3">
    <name type="scientific">Mus musculus</name>
    <name type="common">Mouse</name>
    <dbReference type="NCBI Taxonomy" id="10090"/>
    <lineage>
        <taxon>Eukaryota</taxon>
        <taxon>Metazoa</taxon>
        <taxon>Chordata</taxon>
        <taxon>Craniata</taxon>
        <taxon>Vertebrata</taxon>
        <taxon>Euteleostomi</taxon>
        <taxon>Mammalia</taxon>
        <taxon>Eutheria</taxon>
        <taxon>Euarchontoglires</taxon>
        <taxon>Glires</taxon>
        <taxon>Rodentia</taxon>
        <taxon>Myomorpha</taxon>
        <taxon>Muroidea</taxon>
        <taxon>Muridae</taxon>
        <taxon>Murinae</taxon>
        <taxon>Mus</taxon>
        <taxon>Mus</taxon>
    </lineage>
</organism>
<protein>
    <submittedName>
        <fullName evidence="1">Trp53 induced glycolysis regulatory phosphatase</fullName>
    </submittedName>
</protein>
<dbReference type="Proteomes" id="UP000000589">
    <property type="component" value="Chromosome 6"/>
</dbReference>
<dbReference type="Bgee" id="ENSMUSG00000038028">
    <property type="expression patterns" value="Expressed in knee joint and 214 other cell types or tissues"/>
</dbReference>
<proteinExistence type="predicted"/>
<sequence>MPRFALTVIRQTRRRCAPFGDWVSASSGRRAVSEQCAVYPRLLQRSHED</sequence>
<dbReference type="ProteomicsDB" id="316864"/>
<dbReference type="GeneTree" id="ENSGT00390000013224"/>